<dbReference type="EMBL" id="CAJVCH010268897">
    <property type="protein sequence ID" value="CAG7734410.1"/>
    <property type="molecule type" value="Genomic_DNA"/>
</dbReference>
<comment type="caution">
    <text evidence="1">The sequence shown here is derived from an EMBL/GenBank/DDBJ whole genome shotgun (WGS) entry which is preliminary data.</text>
</comment>
<protein>
    <submittedName>
        <fullName evidence="1">Uncharacterized protein</fullName>
    </submittedName>
</protein>
<feature type="non-terminal residue" evidence="1">
    <location>
        <position position="85"/>
    </location>
</feature>
<evidence type="ECO:0000313" key="2">
    <source>
        <dbReference type="Proteomes" id="UP000708208"/>
    </source>
</evidence>
<dbReference type="Proteomes" id="UP000708208">
    <property type="component" value="Unassembled WGS sequence"/>
</dbReference>
<name>A0A8J2KXX2_9HEXA</name>
<gene>
    <name evidence="1" type="ORF">AFUS01_LOCUS22803</name>
</gene>
<dbReference type="AlphaFoldDB" id="A0A8J2KXX2"/>
<accession>A0A8J2KXX2</accession>
<organism evidence="1 2">
    <name type="scientific">Allacma fusca</name>
    <dbReference type="NCBI Taxonomy" id="39272"/>
    <lineage>
        <taxon>Eukaryota</taxon>
        <taxon>Metazoa</taxon>
        <taxon>Ecdysozoa</taxon>
        <taxon>Arthropoda</taxon>
        <taxon>Hexapoda</taxon>
        <taxon>Collembola</taxon>
        <taxon>Symphypleona</taxon>
        <taxon>Sminthuridae</taxon>
        <taxon>Allacma</taxon>
    </lineage>
</organism>
<proteinExistence type="predicted"/>
<evidence type="ECO:0000313" key="1">
    <source>
        <dbReference type="EMBL" id="CAG7734410.1"/>
    </source>
</evidence>
<keyword evidence="2" id="KW-1185">Reference proteome</keyword>
<sequence>MTEGTLPPMVAVGWYLFKTFVKENILMIETPFSGINHAADELFYFPMEDFGMIVRKEDKLYQYSKDLVKMVVQFANAHDKMEFRG</sequence>
<reference evidence="1" key="1">
    <citation type="submission" date="2021-06" db="EMBL/GenBank/DDBJ databases">
        <authorList>
            <person name="Hodson N. C."/>
            <person name="Mongue J. A."/>
            <person name="Jaron S. K."/>
        </authorList>
    </citation>
    <scope>NUCLEOTIDE SEQUENCE</scope>
</reference>